<protein>
    <submittedName>
        <fullName evidence="1">Uncharacterized protein</fullName>
    </submittedName>
</protein>
<reference evidence="1 2" key="1">
    <citation type="submission" date="2014-04" db="EMBL/GenBank/DDBJ databases">
        <title>Evolutionary Origins and Diversification of the Mycorrhizal Mutualists.</title>
        <authorList>
            <consortium name="DOE Joint Genome Institute"/>
            <consortium name="Mycorrhizal Genomics Consortium"/>
            <person name="Kohler A."/>
            <person name="Kuo A."/>
            <person name="Nagy L.G."/>
            <person name="Floudas D."/>
            <person name="Copeland A."/>
            <person name="Barry K.W."/>
            <person name="Cichocki N."/>
            <person name="Veneault-Fourrey C."/>
            <person name="LaButti K."/>
            <person name="Lindquist E.A."/>
            <person name="Lipzen A."/>
            <person name="Lundell T."/>
            <person name="Morin E."/>
            <person name="Murat C."/>
            <person name="Riley R."/>
            <person name="Ohm R."/>
            <person name="Sun H."/>
            <person name="Tunlid A."/>
            <person name="Henrissat B."/>
            <person name="Grigoriev I.V."/>
            <person name="Hibbett D.S."/>
            <person name="Martin F."/>
        </authorList>
    </citation>
    <scope>NUCLEOTIDE SEQUENCE [LARGE SCALE GENOMIC DNA]</scope>
    <source>
        <strain evidence="1 2">Koide BX008</strain>
    </source>
</reference>
<dbReference type="Proteomes" id="UP000054549">
    <property type="component" value="Unassembled WGS sequence"/>
</dbReference>
<dbReference type="AlphaFoldDB" id="A0A0C2XCG0"/>
<evidence type="ECO:0000313" key="2">
    <source>
        <dbReference type="Proteomes" id="UP000054549"/>
    </source>
</evidence>
<keyword evidence="2" id="KW-1185">Reference proteome</keyword>
<proteinExistence type="predicted"/>
<dbReference type="HOGENOM" id="CLU_1815311_0_0_1"/>
<organism evidence="1 2">
    <name type="scientific">Amanita muscaria (strain Koide BX008)</name>
    <dbReference type="NCBI Taxonomy" id="946122"/>
    <lineage>
        <taxon>Eukaryota</taxon>
        <taxon>Fungi</taxon>
        <taxon>Dikarya</taxon>
        <taxon>Basidiomycota</taxon>
        <taxon>Agaricomycotina</taxon>
        <taxon>Agaricomycetes</taxon>
        <taxon>Agaricomycetidae</taxon>
        <taxon>Agaricales</taxon>
        <taxon>Pluteineae</taxon>
        <taxon>Amanitaceae</taxon>
        <taxon>Amanita</taxon>
    </lineage>
</organism>
<evidence type="ECO:0000313" key="1">
    <source>
        <dbReference type="EMBL" id="KIL66533.1"/>
    </source>
</evidence>
<sequence length="142" mass="16075">MTLEEVFIAVASCSLQVLMDEIHIVSAEKRRRTAASRARFIDVMPTATFHTCLYDFAAFQVVYRSVPPKKKKNKLFTEAPPLFYDNNNRNFISGDSLSTSVFDNETKIFFRYVPDTGHSVVLSIKHLQSMTILPLRLLVAGA</sequence>
<name>A0A0C2XCG0_AMAMK</name>
<dbReference type="EMBL" id="KN818235">
    <property type="protein sequence ID" value="KIL66533.1"/>
    <property type="molecule type" value="Genomic_DNA"/>
</dbReference>
<gene>
    <name evidence="1" type="ORF">M378DRAFT_160509</name>
</gene>
<dbReference type="InParanoid" id="A0A0C2XCG0"/>
<accession>A0A0C2XCG0</accession>